<feature type="transmembrane region" description="Helical" evidence="1">
    <location>
        <begin position="68"/>
        <end position="84"/>
    </location>
</feature>
<keyword evidence="3" id="KW-0255">Endonuclease</keyword>
<dbReference type="Proteomes" id="UP000813018">
    <property type="component" value="Unassembled WGS sequence"/>
</dbReference>
<keyword evidence="4" id="KW-1185">Reference proteome</keyword>
<feature type="transmembrane region" description="Helical" evidence="1">
    <location>
        <begin position="40"/>
        <end position="61"/>
    </location>
</feature>
<evidence type="ECO:0000256" key="1">
    <source>
        <dbReference type="SAM" id="Phobius"/>
    </source>
</evidence>
<dbReference type="RefSeq" id="WP_219876483.1">
    <property type="nucleotide sequence ID" value="NZ_JAHYXK010000003.1"/>
</dbReference>
<feature type="domain" description="Endonuclease/exonuclease/phosphatase" evidence="2">
    <location>
        <begin position="107"/>
        <end position="359"/>
    </location>
</feature>
<keyword evidence="1" id="KW-0812">Transmembrane</keyword>
<comment type="caution">
    <text evidence="3">The sequence shown here is derived from an EMBL/GenBank/DDBJ whole genome shotgun (WGS) entry which is preliminary data.</text>
</comment>
<dbReference type="PANTHER" id="PTHR14859">
    <property type="entry name" value="CALCOFLUOR WHITE HYPERSENSITIVE PROTEIN PRECURSOR"/>
    <property type="match status" value="1"/>
</dbReference>
<dbReference type="InterPro" id="IPR051916">
    <property type="entry name" value="GPI-anchor_lipid_remodeler"/>
</dbReference>
<evidence type="ECO:0000313" key="4">
    <source>
        <dbReference type="Proteomes" id="UP000813018"/>
    </source>
</evidence>
<name>A0ABS7CS52_9BACT</name>
<protein>
    <submittedName>
        <fullName evidence="3">Endonuclease/exonuclease/phosphatase family protein</fullName>
    </submittedName>
</protein>
<dbReference type="InterPro" id="IPR005135">
    <property type="entry name" value="Endo/exonuclease/phosphatase"/>
</dbReference>
<keyword evidence="1" id="KW-1133">Transmembrane helix</keyword>
<gene>
    <name evidence="3" type="ORF">K0O23_06030</name>
</gene>
<evidence type="ECO:0000259" key="2">
    <source>
        <dbReference type="Pfam" id="PF03372"/>
    </source>
</evidence>
<sequence length="374" mass="42732">MAATFKTIRRRVWLILNTLVVLWLLLGVICLQVPPESFWPAAFIAFSLPAPLVLNFLFLLYWLLRRSWLVVLPLSVFILGWGYYARLVSVNFAEEVSEGTKTLQVLSFNTHVFNAYADKDGSELEASTDMIDWVATHPADIICLQEFYSNRGSSTYNTISKIGTRYDRYRFFSVSYVDRNKADIGSVIFSKYPIINKGVIRFGESHVNRAIWTDIDMKGDTIRVYSAHLQSMSIKSQDIESTYSAIGNEESFKKEGRNLARRLKRGFVARGNQVELLLEHIRESPYPVIVCGDFNDIPFSYTYNQMAKELKNAFVKAGSGVGATYNGPLPFLRIDNQFYSEALKAYEFETHYEMGLSDHFPISAKYVLQPKAQE</sequence>
<keyword evidence="1" id="KW-0472">Membrane</keyword>
<dbReference type="GO" id="GO:0004519">
    <property type="term" value="F:endonuclease activity"/>
    <property type="evidence" value="ECO:0007669"/>
    <property type="project" value="UniProtKB-KW"/>
</dbReference>
<dbReference type="CDD" id="cd09084">
    <property type="entry name" value="EEP-2"/>
    <property type="match status" value="1"/>
</dbReference>
<organism evidence="3 4">
    <name type="scientific">Pontibacter aydingkolensis</name>
    <dbReference type="NCBI Taxonomy" id="1911536"/>
    <lineage>
        <taxon>Bacteria</taxon>
        <taxon>Pseudomonadati</taxon>
        <taxon>Bacteroidota</taxon>
        <taxon>Cytophagia</taxon>
        <taxon>Cytophagales</taxon>
        <taxon>Hymenobacteraceae</taxon>
        <taxon>Pontibacter</taxon>
    </lineage>
</organism>
<dbReference type="SUPFAM" id="SSF56219">
    <property type="entry name" value="DNase I-like"/>
    <property type="match status" value="1"/>
</dbReference>
<proteinExistence type="predicted"/>
<evidence type="ECO:0000313" key="3">
    <source>
        <dbReference type="EMBL" id="MBW7466618.1"/>
    </source>
</evidence>
<keyword evidence="3" id="KW-0378">Hydrolase</keyword>
<accession>A0ABS7CS52</accession>
<dbReference type="EMBL" id="JAHYXK010000003">
    <property type="protein sequence ID" value="MBW7466618.1"/>
    <property type="molecule type" value="Genomic_DNA"/>
</dbReference>
<dbReference type="PANTHER" id="PTHR14859:SF15">
    <property type="entry name" value="ENDONUCLEASE_EXONUCLEASE_PHOSPHATASE DOMAIN-CONTAINING PROTEIN"/>
    <property type="match status" value="1"/>
</dbReference>
<dbReference type="Gene3D" id="3.60.10.10">
    <property type="entry name" value="Endonuclease/exonuclease/phosphatase"/>
    <property type="match status" value="1"/>
</dbReference>
<reference evidence="3 4" key="1">
    <citation type="journal article" date="2016" name="Int. J. Syst. Evol. Microbiol.">
        <title>Pontibacter aydingkolensis sp. nov., isolated from soil of a salt lake.</title>
        <authorList>
            <person name="Osman G."/>
            <person name="Zhang T."/>
            <person name="Lou K."/>
            <person name="Gao Y."/>
            <person name="Chang W."/>
            <person name="Lin Q."/>
            <person name="Yang H.M."/>
            <person name="Huo X.D."/>
            <person name="Wang N."/>
        </authorList>
    </citation>
    <scope>NUCLEOTIDE SEQUENCE [LARGE SCALE GENOMIC DNA]</scope>
    <source>
        <strain evidence="3 4">KACC 19255</strain>
    </source>
</reference>
<feature type="transmembrane region" description="Helical" evidence="1">
    <location>
        <begin position="12"/>
        <end position="34"/>
    </location>
</feature>
<dbReference type="InterPro" id="IPR036691">
    <property type="entry name" value="Endo/exonu/phosph_ase_sf"/>
</dbReference>
<dbReference type="Pfam" id="PF03372">
    <property type="entry name" value="Exo_endo_phos"/>
    <property type="match status" value="1"/>
</dbReference>
<keyword evidence="3" id="KW-0540">Nuclease</keyword>